<dbReference type="EC" id="2.4.-.-" evidence="3"/>
<feature type="domain" description="Glycosyl transferase family 1" evidence="1">
    <location>
        <begin position="190"/>
        <end position="355"/>
    </location>
</feature>
<dbReference type="Pfam" id="PF13439">
    <property type="entry name" value="Glyco_transf_4"/>
    <property type="match status" value="1"/>
</dbReference>
<dbReference type="InterPro" id="IPR001296">
    <property type="entry name" value="Glyco_trans_1"/>
</dbReference>
<dbReference type="GO" id="GO:0016757">
    <property type="term" value="F:glycosyltransferase activity"/>
    <property type="evidence" value="ECO:0007669"/>
    <property type="project" value="UniProtKB-KW"/>
</dbReference>
<accession>A0ABW0VR68</accession>
<gene>
    <name evidence="3" type="ORF">ACFPYJ_03920</name>
</gene>
<reference evidence="4" key="1">
    <citation type="journal article" date="2019" name="Int. J. Syst. Evol. Microbiol.">
        <title>The Global Catalogue of Microorganisms (GCM) 10K type strain sequencing project: providing services to taxonomists for standard genome sequencing and annotation.</title>
        <authorList>
            <consortium name="The Broad Institute Genomics Platform"/>
            <consortium name="The Broad Institute Genome Sequencing Center for Infectious Disease"/>
            <person name="Wu L."/>
            <person name="Ma J."/>
        </authorList>
    </citation>
    <scope>NUCLEOTIDE SEQUENCE [LARGE SCALE GENOMIC DNA]</scope>
    <source>
        <strain evidence="4">CGMCC 1.3240</strain>
    </source>
</reference>
<dbReference type="InterPro" id="IPR050194">
    <property type="entry name" value="Glycosyltransferase_grp1"/>
</dbReference>
<dbReference type="PANTHER" id="PTHR45947:SF3">
    <property type="entry name" value="SULFOQUINOVOSYL TRANSFERASE SQD2"/>
    <property type="match status" value="1"/>
</dbReference>
<dbReference type="Pfam" id="PF00534">
    <property type="entry name" value="Glycos_transf_1"/>
    <property type="match status" value="1"/>
</dbReference>
<evidence type="ECO:0000313" key="4">
    <source>
        <dbReference type="Proteomes" id="UP001596047"/>
    </source>
</evidence>
<sequence length="392" mass="44727">MRLALFTDTYEPDVNGVARTLARWVDYLKRQGIPCLVFAPDPAARDEYTSMSSVERFTSFPFFLYPECRLALPKPLFIRRALHDFQPTLIHVATPFNMGLCGVHYARKYHVPLIASYHTNFDRYLPFYNLHWMVKMLWRYMNWFHHDSRSIFVPSKSTLLELKERGWDESRLAVWSRGIDTKQYHPGVDRNALLAQHGISPDTFIVLYTGRLSPEKNVDVALTAFAKFQRDVCPESLLVLAGDGPSSEQLKLQAERERIRVQFLGFTGMPALQQWYAAANVFLFPSSTETFGNVVLEAMACGTPVICADAGGVVDTVEHGWNGLRCEPGNADAFSDALSQLYKDKELGMRFAARGFAHSLRQSWDGIFAELLHRCEEAELPDHRSTIRHISR</sequence>
<keyword evidence="3" id="KW-0808">Transferase</keyword>
<organism evidence="3 4">
    <name type="scientific">Paenibacillus solisilvae</name>
    <dbReference type="NCBI Taxonomy" id="2486751"/>
    <lineage>
        <taxon>Bacteria</taxon>
        <taxon>Bacillati</taxon>
        <taxon>Bacillota</taxon>
        <taxon>Bacilli</taxon>
        <taxon>Bacillales</taxon>
        <taxon>Paenibacillaceae</taxon>
        <taxon>Paenibacillus</taxon>
    </lineage>
</organism>
<dbReference type="PANTHER" id="PTHR45947">
    <property type="entry name" value="SULFOQUINOVOSYL TRANSFERASE SQD2"/>
    <property type="match status" value="1"/>
</dbReference>
<feature type="domain" description="Glycosyltransferase subfamily 4-like N-terminal" evidence="2">
    <location>
        <begin position="14"/>
        <end position="182"/>
    </location>
</feature>
<name>A0ABW0VR68_9BACL</name>
<dbReference type="Proteomes" id="UP001596047">
    <property type="component" value="Unassembled WGS sequence"/>
</dbReference>
<dbReference type="InterPro" id="IPR028098">
    <property type="entry name" value="Glyco_trans_4-like_N"/>
</dbReference>
<dbReference type="RefSeq" id="WP_379186731.1">
    <property type="nucleotide sequence ID" value="NZ_JBHSOW010000015.1"/>
</dbReference>
<dbReference type="CDD" id="cd03814">
    <property type="entry name" value="GT4-like"/>
    <property type="match status" value="1"/>
</dbReference>
<dbReference type="EMBL" id="JBHSOW010000015">
    <property type="protein sequence ID" value="MFC5648277.1"/>
    <property type="molecule type" value="Genomic_DNA"/>
</dbReference>
<evidence type="ECO:0000259" key="1">
    <source>
        <dbReference type="Pfam" id="PF00534"/>
    </source>
</evidence>
<proteinExistence type="predicted"/>
<dbReference type="Gene3D" id="3.40.50.2000">
    <property type="entry name" value="Glycogen Phosphorylase B"/>
    <property type="match status" value="2"/>
</dbReference>
<dbReference type="SUPFAM" id="SSF53756">
    <property type="entry name" value="UDP-Glycosyltransferase/glycogen phosphorylase"/>
    <property type="match status" value="1"/>
</dbReference>
<keyword evidence="3" id="KW-0328">Glycosyltransferase</keyword>
<keyword evidence="4" id="KW-1185">Reference proteome</keyword>
<comment type="caution">
    <text evidence="3">The sequence shown here is derived from an EMBL/GenBank/DDBJ whole genome shotgun (WGS) entry which is preliminary data.</text>
</comment>
<evidence type="ECO:0000313" key="3">
    <source>
        <dbReference type="EMBL" id="MFC5648277.1"/>
    </source>
</evidence>
<evidence type="ECO:0000259" key="2">
    <source>
        <dbReference type="Pfam" id="PF13439"/>
    </source>
</evidence>
<protein>
    <submittedName>
        <fullName evidence="3">Glycosyltransferase family 4 protein</fullName>
        <ecNumber evidence="3">2.4.-.-</ecNumber>
    </submittedName>
</protein>